<keyword evidence="2 5" id="KW-0812">Transmembrane</keyword>
<name>A0A062VFP9_9PROT</name>
<dbReference type="InterPro" id="IPR023352">
    <property type="entry name" value="MAPEG-like_dom_sf"/>
</dbReference>
<proteinExistence type="predicted"/>
<dbReference type="RefSeq" id="WP_035601993.1">
    <property type="nucleotide sequence ID" value="NZ_ARYM01000032.1"/>
</dbReference>
<organism evidence="6 7">
    <name type="scientific">Hyphomonas polymorpha PS728</name>
    <dbReference type="NCBI Taxonomy" id="1280954"/>
    <lineage>
        <taxon>Bacteria</taxon>
        <taxon>Pseudomonadati</taxon>
        <taxon>Pseudomonadota</taxon>
        <taxon>Alphaproteobacteria</taxon>
        <taxon>Hyphomonadales</taxon>
        <taxon>Hyphomonadaceae</taxon>
        <taxon>Hyphomonas</taxon>
    </lineage>
</organism>
<evidence type="ECO:0000313" key="6">
    <source>
        <dbReference type="EMBL" id="KCZ96819.1"/>
    </source>
</evidence>
<evidence type="ECO:0000256" key="4">
    <source>
        <dbReference type="ARBA" id="ARBA00023136"/>
    </source>
</evidence>
<dbReference type="Gene3D" id="1.20.120.550">
    <property type="entry name" value="Membrane associated eicosanoid/glutathione metabolism-like domain"/>
    <property type="match status" value="1"/>
</dbReference>
<evidence type="ECO:0000256" key="3">
    <source>
        <dbReference type="ARBA" id="ARBA00022989"/>
    </source>
</evidence>
<dbReference type="GO" id="GO:0016020">
    <property type="term" value="C:membrane"/>
    <property type="evidence" value="ECO:0007669"/>
    <property type="project" value="UniProtKB-SubCell"/>
</dbReference>
<dbReference type="Proteomes" id="UP000027100">
    <property type="component" value="Unassembled WGS sequence"/>
</dbReference>
<keyword evidence="7" id="KW-1185">Reference proteome</keyword>
<evidence type="ECO:0000313" key="7">
    <source>
        <dbReference type="Proteomes" id="UP000027100"/>
    </source>
</evidence>
<dbReference type="OrthoDB" id="6365081at2"/>
<dbReference type="Pfam" id="PF01124">
    <property type="entry name" value="MAPEG"/>
    <property type="match status" value="1"/>
</dbReference>
<evidence type="ECO:0000256" key="5">
    <source>
        <dbReference type="SAM" id="Phobius"/>
    </source>
</evidence>
<evidence type="ECO:0000256" key="2">
    <source>
        <dbReference type="ARBA" id="ARBA00022692"/>
    </source>
</evidence>
<sequence length="76" mass="8324">SVRPDAYFLFLGLIYVVAGGSAYIAIPIFGLFVLARLGHSFAYLQGLQPWRTLTFAASVVAIAALIFATIFLWISR</sequence>
<feature type="transmembrane region" description="Helical" evidence="5">
    <location>
        <begin position="55"/>
        <end position="74"/>
    </location>
</feature>
<dbReference type="EMBL" id="ARYM01000032">
    <property type="protein sequence ID" value="KCZ96819.1"/>
    <property type="molecule type" value="Genomic_DNA"/>
</dbReference>
<dbReference type="InterPro" id="IPR001129">
    <property type="entry name" value="Membr-assoc_MAPEG"/>
</dbReference>
<evidence type="ECO:0000256" key="1">
    <source>
        <dbReference type="ARBA" id="ARBA00004370"/>
    </source>
</evidence>
<keyword evidence="4 5" id="KW-0472">Membrane</keyword>
<accession>A0A062VFP9</accession>
<feature type="non-terminal residue" evidence="6">
    <location>
        <position position="1"/>
    </location>
</feature>
<dbReference type="AlphaFoldDB" id="A0A062VFP9"/>
<feature type="transmembrane region" description="Helical" evidence="5">
    <location>
        <begin position="7"/>
        <end position="35"/>
    </location>
</feature>
<comment type="subcellular location">
    <subcellularLocation>
        <location evidence="1">Membrane</location>
    </subcellularLocation>
</comment>
<comment type="caution">
    <text evidence="6">The sequence shown here is derived from an EMBL/GenBank/DDBJ whole genome shotgun (WGS) entry which is preliminary data.</text>
</comment>
<reference evidence="6 7" key="1">
    <citation type="journal article" date="2014" name="Antonie Van Leeuwenhoek">
        <title>Hyphomonas beringensis sp. nov. and Hyphomonas chukchiensis sp. nov., isolated from surface seawater of the Bering Sea and Chukchi Sea.</title>
        <authorList>
            <person name="Li C."/>
            <person name="Lai Q."/>
            <person name="Li G."/>
            <person name="Dong C."/>
            <person name="Wang J."/>
            <person name="Liao Y."/>
            <person name="Shao Z."/>
        </authorList>
    </citation>
    <scope>NUCLEOTIDE SEQUENCE [LARGE SCALE GENOMIC DNA]</scope>
    <source>
        <strain evidence="6 7">PS728</strain>
    </source>
</reference>
<gene>
    <name evidence="6" type="ORF">HPO_17873</name>
</gene>
<protein>
    <submittedName>
        <fullName evidence="6">Uncharacterized protein</fullName>
    </submittedName>
</protein>
<keyword evidence="3 5" id="KW-1133">Transmembrane helix</keyword>
<dbReference type="SUPFAM" id="SSF161084">
    <property type="entry name" value="MAPEG domain-like"/>
    <property type="match status" value="1"/>
</dbReference>